<accession>A0AAW1MHP2</accession>
<comment type="caution">
    <text evidence="2">The sequence shown here is derived from an EMBL/GenBank/DDBJ whole genome shotgun (WGS) entry which is preliminary data.</text>
</comment>
<dbReference type="InterPro" id="IPR013320">
    <property type="entry name" value="ConA-like_dom_sf"/>
</dbReference>
<evidence type="ECO:0008006" key="4">
    <source>
        <dbReference type="Google" id="ProtNLM"/>
    </source>
</evidence>
<dbReference type="PROSITE" id="PS51257">
    <property type="entry name" value="PROKAR_LIPOPROTEIN"/>
    <property type="match status" value="1"/>
</dbReference>
<protein>
    <recommendedName>
        <fullName evidence="4">Kielin/chordin-like protein</fullName>
    </recommendedName>
</protein>
<gene>
    <name evidence="2" type="ORF">QE152_g6815</name>
</gene>
<evidence type="ECO:0000256" key="1">
    <source>
        <dbReference type="SAM" id="SignalP"/>
    </source>
</evidence>
<dbReference type="Proteomes" id="UP001458880">
    <property type="component" value="Unassembled WGS sequence"/>
</dbReference>
<dbReference type="AlphaFoldDB" id="A0AAW1MHP2"/>
<name>A0AAW1MHP2_POPJA</name>
<sequence>MLRSQCQRTETPVMRDKPVIWITLTFLSIISCVKCKDWYAENEVDSQGSTHYSTKLPASVIRDEVDILKLINVSAKDQGVSLVEGPIKNFPAYKFRLPYGNVPLSNSTNVTRAMSSSTGFTVIFLYRQQKNNLGTLISVNSPGRITPWFQLTSNLKTGILSLKYKLNSGSKLHQVDWSLPSHHRKAPMAAWIWLSVSVDFSTGTLRLDLDCQPSRFESLASKNEDFHISIPKESLVYFRQEPGRKKKFLGSMQVAKILPYVTQERMWTCLHISENLARQHRKPLL</sequence>
<proteinExistence type="predicted"/>
<evidence type="ECO:0000313" key="2">
    <source>
        <dbReference type="EMBL" id="KAK9745584.1"/>
    </source>
</evidence>
<feature type="chain" id="PRO_5043855980" description="Kielin/chordin-like protein" evidence="1">
    <location>
        <begin position="36"/>
        <end position="285"/>
    </location>
</feature>
<reference evidence="2 3" key="1">
    <citation type="journal article" date="2024" name="BMC Genomics">
        <title>De novo assembly and annotation of Popillia japonica's genome with initial clues to its potential as an invasive pest.</title>
        <authorList>
            <person name="Cucini C."/>
            <person name="Boschi S."/>
            <person name="Funari R."/>
            <person name="Cardaioli E."/>
            <person name="Iannotti N."/>
            <person name="Marturano G."/>
            <person name="Paoli F."/>
            <person name="Bruttini M."/>
            <person name="Carapelli A."/>
            <person name="Frati F."/>
            <person name="Nardi F."/>
        </authorList>
    </citation>
    <scope>NUCLEOTIDE SEQUENCE [LARGE SCALE GENOMIC DNA]</scope>
    <source>
        <strain evidence="2">DMR45628</strain>
    </source>
</reference>
<dbReference type="SUPFAM" id="SSF49899">
    <property type="entry name" value="Concanavalin A-like lectins/glucanases"/>
    <property type="match status" value="1"/>
</dbReference>
<dbReference type="EMBL" id="JASPKY010000047">
    <property type="protein sequence ID" value="KAK9745584.1"/>
    <property type="molecule type" value="Genomic_DNA"/>
</dbReference>
<organism evidence="2 3">
    <name type="scientific">Popillia japonica</name>
    <name type="common">Japanese beetle</name>
    <dbReference type="NCBI Taxonomy" id="7064"/>
    <lineage>
        <taxon>Eukaryota</taxon>
        <taxon>Metazoa</taxon>
        <taxon>Ecdysozoa</taxon>
        <taxon>Arthropoda</taxon>
        <taxon>Hexapoda</taxon>
        <taxon>Insecta</taxon>
        <taxon>Pterygota</taxon>
        <taxon>Neoptera</taxon>
        <taxon>Endopterygota</taxon>
        <taxon>Coleoptera</taxon>
        <taxon>Polyphaga</taxon>
        <taxon>Scarabaeiformia</taxon>
        <taxon>Scarabaeidae</taxon>
        <taxon>Rutelinae</taxon>
        <taxon>Popillia</taxon>
    </lineage>
</organism>
<keyword evidence="1" id="KW-0732">Signal</keyword>
<evidence type="ECO:0000313" key="3">
    <source>
        <dbReference type="Proteomes" id="UP001458880"/>
    </source>
</evidence>
<dbReference type="Gene3D" id="2.60.120.200">
    <property type="match status" value="1"/>
</dbReference>
<keyword evidence="3" id="KW-1185">Reference proteome</keyword>
<feature type="signal peptide" evidence="1">
    <location>
        <begin position="1"/>
        <end position="35"/>
    </location>
</feature>